<dbReference type="InterPro" id="IPR005064">
    <property type="entry name" value="BUG"/>
</dbReference>
<dbReference type="PROSITE" id="PS51318">
    <property type="entry name" value="TAT"/>
    <property type="match status" value="1"/>
</dbReference>
<evidence type="ECO:0000313" key="3">
    <source>
        <dbReference type="Proteomes" id="UP001363010"/>
    </source>
</evidence>
<dbReference type="PANTHER" id="PTHR42928:SF5">
    <property type="entry name" value="BLR1237 PROTEIN"/>
    <property type="match status" value="1"/>
</dbReference>
<proteinExistence type="inferred from homology"/>
<sequence>MEHTHMNRRSLIRIAGAGGAMAAIGLAFGAEPYPSRPIRIVVPYAPGGGTDVVGRALAQAMSKDLGQPIIIDNKAGGGTVIGSDLVSKSAPDGYTLLMTTSAIAINASLVKNLPYDTQKGFSEVALICHGPNVLVVRADSPFKTLQDIIKAAKEKPGKLNYASSGNGSAVHLAAELLKNMAKIDLTHVPYRGAGPAYTDLLGGQVDMLFGTAGGVSKFVETGKMRAIAVTSRTRSSAYKDIPAVSETVPGYEAEVWYGVFAPGGTPAPVLARLNAAIRKAAEAPDYRARLKNEGLTVAVNTPQEMTQFMRSEEQRWRKVVTEGRITTD</sequence>
<dbReference type="SUPFAM" id="SSF53850">
    <property type="entry name" value="Periplasmic binding protein-like II"/>
    <property type="match status" value="1"/>
</dbReference>
<dbReference type="Proteomes" id="UP001363010">
    <property type="component" value="Unassembled WGS sequence"/>
</dbReference>
<dbReference type="InterPro" id="IPR006311">
    <property type="entry name" value="TAT_signal"/>
</dbReference>
<gene>
    <name evidence="2" type="ORF">WKW80_21240</name>
</gene>
<name>A0ABU8W399_9BURK</name>
<dbReference type="CDD" id="cd13578">
    <property type="entry name" value="PBP2_Bug27"/>
    <property type="match status" value="1"/>
</dbReference>
<dbReference type="PANTHER" id="PTHR42928">
    <property type="entry name" value="TRICARBOXYLATE-BINDING PROTEIN"/>
    <property type="match status" value="1"/>
</dbReference>
<evidence type="ECO:0000256" key="1">
    <source>
        <dbReference type="ARBA" id="ARBA00006987"/>
    </source>
</evidence>
<comment type="caution">
    <text evidence="2">The sequence shown here is derived from an EMBL/GenBank/DDBJ whole genome shotgun (WGS) entry which is preliminary data.</text>
</comment>
<dbReference type="Gene3D" id="3.40.190.10">
    <property type="entry name" value="Periplasmic binding protein-like II"/>
    <property type="match status" value="1"/>
</dbReference>
<evidence type="ECO:0000313" key="2">
    <source>
        <dbReference type="EMBL" id="MEJ8824530.1"/>
    </source>
</evidence>
<comment type="similarity">
    <text evidence="1">Belongs to the UPF0065 (bug) family.</text>
</comment>
<dbReference type="Pfam" id="PF03401">
    <property type="entry name" value="TctC"/>
    <property type="match status" value="1"/>
</dbReference>
<reference evidence="2 3" key="1">
    <citation type="submission" date="2024-03" db="EMBL/GenBank/DDBJ databases">
        <title>Novel species of the genus Variovorax.</title>
        <authorList>
            <person name="Liu Q."/>
            <person name="Xin Y.-H."/>
        </authorList>
    </citation>
    <scope>NUCLEOTIDE SEQUENCE [LARGE SCALE GENOMIC DNA]</scope>
    <source>
        <strain evidence="2 3">KACC 18501</strain>
    </source>
</reference>
<organism evidence="2 3">
    <name type="scientific">Variovorax humicola</name>
    <dbReference type="NCBI Taxonomy" id="1769758"/>
    <lineage>
        <taxon>Bacteria</taxon>
        <taxon>Pseudomonadati</taxon>
        <taxon>Pseudomonadota</taxon>
        <taxon>Betaproteobacteria</taxon>
        <taxon>Burkholderiales</taxon>
        <taxon>Comamonadaceae</taxon>
        <taxon>Variovorax</taxon>
    </lineage>
</organism>
<keyword evidence="3" id="KW-1185">Reference proteome</keyword>
<accession>A0ABU8W399</accession>
<protein>
    <submittedName>
        <fullName evidence="2">Tripartite tricarboxylate transporter substrate binding protein</fullName>
    </submittedName>
</protein>
<dbReference type="RefSeq" id="WP_340365553.1">
    <property type="nucleotide sequence ID" value="NZ_JBBKZV010000014.1"/>
</dbReference>
<dbReference type="PIRSF" id="PIRSF017082">
    <property type="entry name" value="YflP"/>
    <property type="match status" value="1"/>
</dbReference>
<dbReference type="InterPro" id="IPR042100">
    <property type="entry name" value="Bug_dom1"/>
</dbReference>
<dbReference type="EMBL" id="JBBKZV010000014">
    <property type="protein sequence ID" value="MEJ8824530.1"/>
    <property type="molecule type" value="Genomic_DNA"/>
</dbReference>
<dbReference type="Gene3D" id="3.40.190.150">
    <property type="entry name" value="Bordetella uptake gene, domain 1"/>
    <property type="match status" value="1"/>
</dbReference>